<dbReference type="CDD" id="cd06261">
    <property type="entry name" value="TM_PBP2"/>
    <property type="match status" value="1"/>
</dbReference>
<name>A0A4Z0WBK7_9GAMM</name>
<feature type="transmembrane region" description="Helical" evidence="7">
    <location>
        <begin position="238"/>
        <end position="262"/>
    </location>
</feature>
<dbReference type="Proteomes" id="UP000297475">
    <property type="component" value="Unassembled WGS sequence"/>
</dbReference>
<dbReference type="AlphaFoldDB" id="A0A4Z0WBK7"/>
<feature type="domain" description="ABC transmembrane type-1" evidence="8">
    <location>
        <begin position="116"/>
        <end position="305"/>
    </location>
</feature>
<dbReference type="Gene3D" id="1.10.3720.10">
    <property type="entry name" value="MetI-like"/>
    <property type="match status" value="1"/>
</dbReference>
<dbReference type="SUPFAM" id="SSF161098">
    <property type="entry name" value="MetI-like"/>
    <property type="match status" value="1"/>
</dbReference>
<evidence type="ECO:0000259" key="8">
    <source>
        <dbReference type="PROSITE" id="PS50928"/>
    </source>
</evidence>
<keyword evidence="3" id="KW-1003">Cell membrane</keyword>
<evidence type="ECO:0000313" key="9">
    <source>
        <dbReference type="EMBL" id="TGG95184.1"/>
    </source>
</evidence>
<comment type="caution">
    <text evidence="9">The sequence shown here is derived from an EMBL/GenBank/DDBJ whole genome shotgun (WGS) entry which is preliminary data.</text>
</comment>
<proteinExistence type="inferred from homology"/>
<keyword evidence="2 7" id="KW-0813">Transport</keyword>
<feature type="transmembrane region" description="Helical" evidence="7">
    <location>
        <begin position="118"/>
        <end position="143"/>
    </location>
</feature>
<dbReference type="GO" id="GO:0005886">
    <property type="term" value="C:plasma membrane"/>
    <property type="evidence" value="ECO:0007669"/>
    <property type="project" value="UniProtKB-SubCell"/>
</dbReference>
<dbReference type="InterPro" id="IPR025966">
    <property type="entry name" value="OppC_N"/>
</dbReference>
<keyword evidence="6 7" id="KW-0472">Membrane</keyword>
<dbReference type="PANTHER" id="PTHR43386">
    <property type="entry name" value="OLIGOPEPTIDE TRANSPORT SYSTEM PERMEASE PROTEIN APPC"/>
    <property type="match status" value="1"/>
</dbReference>
<dbReference type="InterPro" id="IPR050366">
    <property type="entry name" value="BP-dependent_transpt_permease"/>
</dbReference>
<dbReference type="Pfam" id="PF00528">
    <property type="entry name" value="BPD_transp_1"/>
    <property type="match status" value="1"/>
</dbReference>
<dbReference type="Pfam" id="PF12911">
    <property type="entry name" value="OppC_N"/>
    <property type="match status" value="1"/>
</dbReference>
<evidence type="ECO:0000256" key="1">
    <source>
        <dbReference type="ARBA" id="ARBA00004651"/>
    </source>
</evidence>
<accession>A0A4Z0WBK7</accession>
<dbReference type="PANTHER" id="PTHR43386:SF1">
    <property type="entry name" value="D,D-DIPEPTIDE TRANSPORT SYSTEM PERMEASE PROTEIN DDPC-RELATED"/>
    <property type="match status" value="1"/>
</dbReference>
<protein>
    <submittedName>
        <fullName evidence="9">ABC transporter permease</fullName>
    </submittedName>
</protein>
<feature type="transmembrane region" description="Helical" evidence="7">
    <location>
        <begin position="164"/>
        <end position="189"/>
    </location>
</feature>
<dbReference type="EMBL" id="SRMF01000001">
    <property type="protein sequence ID" value="TGG95184.1"/>
    <property type="molecule type" value="Genomic_DNA"/>
</dbReference>
<dbReference type="OrthoDB" id="9766870at2"/>
<gene>
    <name evidence="9" type="ORF">E4656_01830</name>
</gene>
<keyword evidence="10" id="KW-1185">Reference proteome</keyword>
<evidence type="ECO:0000256" key="4">
    <source>
        <dbReference type="ARBA" id="ARBA00022692"/>
    </source>
</evidence>
<reference evidence="9 10" key="1">
    <citation type="submission" date="2019-04" db="EMBL/GenBank/DDBJ databases">
        <title>Natronospirillum operosus gen. nov., sp. nov., a haloalkaliphilic satellite isolated from decaying biomass of laboratory culture of cyanobacterium Geitlerinema sp. and proposal of Natronospirillaceae fam. nov. and Saccharospirillaceae fam. nov.</title>
        <authorList>
            <person name="Kevbrin V."/>
            <person name="Boltyanskaya Y."/>
            <person name="Koziaeva V."/>
            <person name="Grouzdev D.S."/>
            <person name="Park M."/>
            <person name="Cho J."/>
        </authorList>
    </citation>
    <scope>NUCLEOTIDE SEQUENCE [LARGE SCALE GENOMIC DNA]</scope>
    <source>
        <strain evidence="9 10">G-116</strain>
    </source>
</reference>
<evidence type="ECO:0000256" key="5">
    <source>
        <dbReference type="ARBA" id="ARBA00022989"/>
    </source>
</evidence>
<comment type="similarity">
    <text evidence="7">Belongs to the binding-protein-dependent transport system permease family.</text>
</comment>
<evidence type="ECO:0000256" key="6">
    <source>
        <dbReference type="ARBA" id="ARBA00023136"/>
    </source>
</evidence>
<organism evidence="9 10">
    <name type="scientific">Natronospirillum operosum</name>
    <dbReference type="NCBI Taxonomy" id="2759953"/>
    <lineage>
        <taxon>Bacteria</taxon>
        <taxon>Pseudomonadati</taxon>
        <taxon>Pseudomonadota</taxon>
        <taxon>Gammaproteobacteria</taxon>
        <taxon>Oceanospirillales</taxon>
        <taxon>Natronospirillaceae</taxon>
        <taxon>Natronospirillum</taxon>
    </lineage>
</organism>
<comment type="subcellular location">
    <subcellularLocation>
        <location evidence="1 7">Cell membrane</location>
        <topology evidence="1 7">Multi-pass membrane protein</topology>
    </subcellularLocation>
</comment>
<evidence type="ECO:0000313" key="10">
    <source>
        <dbReference type="Proteomes" id="UP000297475"/>
    </source>
</evidence>
<feature type="transmembrane region" description="Helical" evidence="7">
    <location>
        <begin position="282"/>
        <end position="304"/>
    </location>
</feature>
<keyword evidence="5 7" id="KW-1133">Transmembrane helix</keyword>
<dbReference type="PROSITE" id="PS50928">
    <property type="entry name" value="ABC_TM1"/>
    <property type="match status" value="1"/>
</dbReference>
<feature type="transmembrane region" description="Helical" evidence="7">
    <location>
        <begin position="49"/>
        <end position="71"/>
    </location>
</feature>
<dbReference type="RefSeq" id="WP_135480647.1">
    <property type="nucleotide sequence ID" value="NZ_SRMF01000001.1"/>
</dbReference>
<evidence type="ECO:0000256" key="2">
    <source>
        <dbReference type="ARBA" id="ARBA00022448"/>
    </source>
</evidence>
<dbReference type="InterPro" id="IPR000515">
    <property type="entry name" value="MetI-like"/>
</dbReference>
<dbReference type="InterPro" id="IPR035906">
    <property type="entry name" value="MetI-like_sf"/>
</dbReference>
<keyword evidence="4 7" id="KW-0812">Transmembrane</keyword>
<evidence type="ECO:0000256" key="7">
    <source>
        <dbReference type="RuleBase" id="RU363032"/>
    </source>
</evidence>
<evidence type="ECO:0000256" key="3">
    <source>
        <dbReference type="ARBA" id="ARBA00022475"/>
    </source>
</evidence>
<dbReference type="GO" id="GO:0055085">
    <property type="term" value="P:transmembrane transport"/>
    <property type="evidence" value="ECO:0007669"/>
    <property type="project" value="InterPro"/>
</dbReference>
<sequence>MTQKLLAKTEPDPSVVPTQNANVEGLYDEERAPKLTWKIYLRALFSDRVTLIAALFLIIMAVSALGAQFLAPFDPNQIDIMNRFMPPLSMTDAGQFHLLGTDQLGRDVLSRLMHGAQVSISIGFLGAICSGLLGITLGIIAGYKRGLFEDIVMRLVDGMQSLPSLLIALFVLFIIGGGYFNLVLVFTFLQWTVFCRMARSLTLNLRDSNFISAARVLGCTDARIMLRHILPNMVAPLMVLFTLEVAILILSEASLSFLGFGVQPPNASWGRMIASGRDHINTAWWLVTLPGLAIFLTALALNLLAGWCRAVSDPVHSSRWLTPKRKQNKQEG</sequence>